<proteinExistence type="predicted"/>
<gene>
    <name evidence="5" type="ORF">AWB72_02257</name>
</gene>
<evidence type="ECO:0000256" key="3">
    <source>
        <dbReference type="SAM" id="MobiDB-lite"/>
    </source>
</evidence>
<evidence type="ECO:0000256" key="2">
    <source>
        <dbReference type="ARBA" id="ARBA00023163"/>
    </source>
</evidence>
<dbReference type="InterPro" id="IPR009594">
    <property type="entry name" value="Tscrpt_reg_HTH_AraC_N"/>
</dbReference>
<evidence type="ECO:0000313" key="6">
    <source>
        <dbReference type="Proteomes" id="UP000198263"/>
    </source>
</evidence>
<sequence>MALNDTPGLAGKDAHDQPRDSRDMHDARRRAGAPDATLDQARVDLVSLLDRLTAGCEGSLETPVPGVYLHRITNPGGPKPGMQTPALALIAQGSKRVMVGDDVYVYDPMHYLVSSVDLPVIGQVTAASETEPYLGMRLDLDVEEITSLIQDQNLPPATQADASRGLYVNRLGSSMLDAVLRLLRLIDTPEDVPIVAPLVKREILYRLLMNGSGARLRQIALQDSQTQRIAKAIKLLRQHFDQPLRVEDIAKDVHMSVSSLHHHFKAVTAMSPLQYQKQLRLQEARRLMLLDIADAATAAHRVGYESASQFSREYSRLFGAPPLRDTRRWRDAAAAGA</sequence>
<dbReference type="Pfam" id="PF12833">
    <property type="entry name" value="HTH_18"/>
    <property type="match status" value="1"/>
</dbReference>
<dbReference type="GO" id="GO:0043565">
    <property type="term" value="F:sequence-specific DNA binding"/>
    <property type="evidence" value="ECO:0007669"/>
    <property type="project" value="InterPro"/>
</dbReference>
<feature type="region of interest" description="Disordered" evidence="3">
    <location>
        <begin position="1"/>
        <end position="36"/>
    </location>
</feature>
<feature type="domain" description="HTH araC/xylS-type" evidence="4">
    <location>
        <begin position="230"/>
        <end position="328"/>
    </location>
</feature>
<dbReference type="RefSeq" id="WP_087128066.1">
    <property type="nucleotide sequence ID" value="NZ_FCNV02000003.1"/>
</dbReference>
<dbReference type="SUPFAM" id="SSF46689">
    <property type="entry name" value="Homeodomain-like"/>
    <property type="match status" value="2"/>
</dbReference>
<dbReference type="OrthoDB" id="34150at2"/>
<dbReference type="InterPro" id="IPR018060">
    <property type="entry name" value="HTH_AraC"/>
</dbReference>
<dbReference type="Gene3D" id="1.10.10.60">
    <property type="entry name" value="Homeodomain-like"/>
    <property type="match status" value="2"/>
</dbReference>
<name>A0A658QWH0_9BURK</name>
<dbReference type="PANTHER" id="PTHR43436:SF1">
    <property type="entry name" value="TRANSCRIPTIONAL REGULATORY PROTEIN"/>
    <property type="match status" value="1"/>
</dbReference>
<dbReference type="AlphaFoldDB" id="A0A658QWH0"/>
<dbReference type="GO" id="GO:0003700">
    <property type="term" value="F:DNA-binding transcription factor activity"/>
    <property type="evidence" value="ECO:0007669"/>
    <property type="project" value="InterPro"/>
</dbReference>
<dbReference type="PANTHER" id="PTHR43436">
    <property type="entry name" value="ARAC-FAMILY TRANSCRIPTIONAL REGULATOR"/>
    <property type="match status" value="1"/>
</dbReference>
<keyword evidence="2" id="KW-0804">Transcription</keyword>
<keyword evidence="1" id="KW-0805">Transcription regulation</keyword>
<evidence type="ECO:0000256" key="1">
    <source>
        <dbReference type="ARBA" id="ARBA00023015"/>
    </source>
</evidence>
<dbReference type="EMBL" id="FCNV02000003">
    <property type="protein sequence ID" value="SAL28056.1"/>
    <property type="molecule type" value="Genomic_DNA"/>
</dbReference>
<dbReference type="SMART" id="SM00342">
    <property type="entry name" value="HTH_ARAC"/>
    <property type="match status" value="1"/>
</dbReference>
<dbReference type="Pfam" id="PF06719">
    <property type="entry name" value="AraC_N"/>
    <property type="match status" value="1"/>
</dbReference>
<dbReference type="PROSITE" id="PS01124">
    <property type="entry name" value="HTH_ARAC_FAMILY_2"/>
    <property type="match status" value="1"/>
</dbReference>
<organism evidence="5 6">
    <name type="scientific">Caballeronia concitans</name>
    <dbReference type="NCBI Taxonomy" id="1777133"/>
    <lineage>
        <taxon>Bacteria</taxon>
        <taxon>Pseudomonadati</taxon>
        <taxon>Pseudomonadota</taxon>
        <taxon>Betaproteobacteria</taxon>
        <taxon>Burkholderiales</taxon>
        <taxon>Burkholderiaceae</taxon>
        <taxon>Caballeronia</taxon>
    </lineage>
</organism>
<accession>A0A658QWH0</accession>
<reference evidence="5 6" key="1">
    <citation type="submission" date="2016-01" db="EMBL/GenBank/DDBJ databases">
        <authorList>
            <person name="Peeters C."/>
        </authorList>
    </citation>
    <scope>NUCLEOTIDE SEQUENCE [LARGE SCALE GENOMIC DNA]</scope>
    <source>
        <strain evidence="5">LMG 29315</strain>
    </source>
</reference>
<keyword evidence="6" id="KW-1185">Reference proteome</keyword>
<feature type="compositionally biased region" description="Basic and acidic residues" evidence="3">
    <location>
        <begin position="12"/>
        <end position="26"/>
    </location>
</feature>
<evidence type="ECO:0000259" key="4">
    <source>
        <dbReference type="PROSITE" id="PS01124"/>
    </source>
</evidence>
<protein>
    <submittedName>
        <fullName evidence="5">AraC family transcriptional regulator</fullName>
    </submittedName>
</protein>
<comment type="caution">
    <text evidence="5">The sequence shown here is derived from an EMBL/GenBank/DDBJ whole genome shotgun (WGS) entry which is preliminary data.</text>
</comment>
<dbReference type="InterPro" id="IPR009057">
    <property type="entry name" value="Homeodomain-like_sf"/>
</dbReference>
<dbReference type="Proteomes" id="UP000198263">
    <property type="component" value="Unassembled WGS sequence"/>
</dbReference>
<evidence type="ECO:0000313" key="5">
    <source>
        <dbReference type="EMBL" id="SAL28056.1"/>
    </source>
</evidence>